<feature type="transmembrane region" description="Helical" evidence="9">
    <location>
        <begin position="47"/>
        <end position="69"/>
    </location>
</feature>
<evidence type="ECO:0000256" key="5">
    <source>
        <dbReference type="ARBA" id="ARBA00022856"/>
    </source>
</evidence>
<reference evidence="10" key="1">
    <citation type="journal article" date="2020" name="Fungal Divers.">
        <title>Resolving the Mortierellaceae phylogeny through synthesis of multi-gene phylogenetics and phylogenomics.</title>
        <authorList>
            <person name="Vandepol N."/>
            <person name="Liber J."/>
            <person name="Desiro A."/>
            <person name="Na H."/>
            <person name="Kennedy M."/>
            <person name="Barry K."/>
            <person name="Grigoriev I.V."/>
            <person name="Miller A.N."/>
            <person name="O'Donnell K."/>
            <person name="Stajich J.E."/>
            <person name="Bonito G."/>
        </authorList>
    </citation>
    <scope>NUCLEOTIDE SEQUENCE</scope>
    <source>
        <strain evidence="10">NRRL 28262</strain>
    </source>
</reference>
<gene>
    <name evidence="10" type="ORF">BGZ95_004231</name>
</gene>
<keyword evidence="4 9" id="KW-0812">Transmembrane</keyword>
<organism evidence="10 11">
    <name type="scientific">Linnemannia exigua</name>
    <dbReference type="NCBI Taxonomy" id="604196"/>
    <lineage>
        <taxon>Eukaryota</taxon>
        <taxon>Fungi</taxon>
        <taxon>Fungi incertae sedis</taxon>
        <taxon>Mucoromycota</taxon>
        <taxon>Mortierellomycotina</taxon>
        <taxon>Mortierellomycetes</taxon>
        <taxon>Mortierellales</taxon>
        <taxon>Mortierellaceae</taxon>
        <taxon>Linnemannia</taxon>
    </lineage>
</organism>
<feature type="non-terminal residue" evidence="10">
    <location>
        <position position="1"/>
    </location>
</feature>
<evidence type="ECO:0000256" key="1">
    <source>
        <dbReference type="ARBA" id="ARBA00004141"/>
    </source>
</evidence>
<dbReference type="GO" id="GO:0015031">
    <property type="term" value="P:protein transport"/>
    <property type="evidence" value="ECO:0007669"/>
    <property type="project" value="UniProtKB-KW"/>
</dbReference>
<dbReference type="InterPro" id="IPR004648">
    <property type="entry name" value="Oligpept_transpt"/>
</dbReference>
<evidence type="ECO:0000256" key="4">
    <source>
        <dbReference type="ARBA" id="ARBA00022692"/>
    </source>
</evidence>
<evidence type="ECO:0000313" key="11">
    <source>
        <dbReference type="Proteomes" id="UP001194580"/>
    </source>
</evidence>
<dbReference type="GO" id="GO:0016020">
    <property type="term" value="C:membrane"/>
    <property type="evidence" value="ECO:0007669"/>
    <property type="project" value="UniProtKB-SubCell"/>
</dbReference>
<accession>A0AAD4H374</accession>
<comment type="subcellular location">
    <subcellularLocation>
        <location evidence="1">Membrane</location>
        <topology evidence="1">Multi-pass membrane protein</topology>
    </subcellularLocation>
</comment>
<name>A0AAD4H374_9FUNG</name>
<protein>
    <recommendedName>
        <fullName evidence="12">Oligopeptide transporter</fullName>
    </recommendedName>
</protein>
<keyword evidence="5" id="KW-0571">Peptide transport</keyword>
<evidence type="ECO:0000256" key="6">
    <source>
        <dbReference type="ARBA" id="ARBA00022927"/>
    </source>
</evidence>
<dbReference type="Proteomes" id="UP001194580">
    <property type="component" value="Unassembled WGS sequence"/>
</dbReference>
<dbReference type="Pfam" id="PF03169">
    <property type="entry name" value="OPT"/>
    <property type="match status" value="1"/>
</dbReference>
<comment type="similarity">
    <text evidence="2">Belongs to the oligopeptide OPT transporter family.</text>
</comment>
<keyword evidence="3" id="KW-0813">Transport</keyword>
<dbReference type="InterPro" id="IPR004813">
    <property type="entry name" value="OPT"/>
</dbReference>
<evidence type="ECO:0000256" key="2">
    <source>
        <dbReference type="ARBA" id="ARBA00008807"/>
    </source>
</evidence>
<dbReference type="EMBL" id="JAAAIL010002035">
    <property type="protein sequence ID" value="KAG0261421.1"/>
    <property type="molecule type" value="Genomic_DNA"/>
</dbReference>
<evidence type="ECO:0000256" key="3">
    <source>
        <dbReference type="ARBA" id="ARBA00022448"/>
    </source>
</evidence>
<proteinExistence type="inferred from homology"/>
<sequence length="131" mass="15110">IHVPVLLAVVGMMPPASPYHYTNWLAVGFIFQYFMRRYRTEWHLRYTYVMSAAFDSGVAFMGLLSFFIFTMREVEFPTWWGNPAKPMCPLDAYSLMAPKSGKLDPWGDGENDMYVYPKAYVPPPIVPGRII</sequence>
<keyword evidence="6" id="KW-0653">Protein transport</keyword>
<keyword evidence="8 9" id="KW-0472">Membrane</keyword>
<evidence type="ECO:0000256" key="8">
    <source>
        <dbReference type="ARBA" id="ARBA00023136"/>
    </source>
</evidence>
<evidence type="ECO:0000256" key="7">
    <source>
        <dbReference type="ARBA" id="ARBA00022989"/>
    </source>
</evidence>
<keyword evidence="7 9" id="KW-1133">Transmembrane helix</keyword>
<dbReference type="AlphaFoldDB" id="A0AAD4H374"/>
<keyword evidence="11" id="KW-1185">Reference proteome</keyword>
<dbReference type="GO" id="GO:0035673">
    <property type="term" value="F:oligopeptide transmembrane transporter activity"/>
    <property type="evidence" value="ECO:0007669"/>
    <property type="project" value="InterPro"/>
</dbReference>
<evidence type="ECO:0008006" key="12">
    <source>
        <dbReference type="Google" id="ProtNLM"/>
    </source>
</evidence>
<evidence type="ECO:0000313" key="10">
    <source>
        <dbReference type="EMBL" id="KAG0261421.1"/>
    </source>
</evidence>
<comment type="caution">
    <text evidence="10">The sequence shown here is derived from an EMBL/GenBank/DDBJ whole genome shotgun (WGS) entry which is preliminary data.</text>
</comment>
<dbReference type="PANTHER" id="PTHR22601">
    <property type="entry name" value="ISP4 LIKE PROTEIN"/>
    <property type="match status" value="1"/>
</dbReference>
<evidence type="ECO:0000256" key="9">
    <source>
        <dbReference type="SAM" id="Phobius"/>
    </source>
</evidence>